<evidence type="ECO:0000313" key="2">
    <source>
        <dbReference type="Proteomes" id="UP001237642"/>
    </source>
</evidence>
<dbReference type="Proteomes" id="UP001237642">
    <property type="component" value="Unassembled WGS sequence"/>
</dbReference>
<evidence type="ECO:0000313" key="1">
    <source>
        <dbReference type="EMBL" id="KAK1385267.1"/>
    </source>
</evidence>
<gene>
    <name evidence="1" type="ORF">POM88_023002</name>
</gene>
<dbReference type="PANTHER" id="PTHR10492">
    <property type="match status" value="1"/>
</dbReference>
<reference evidence="1" key="2">
    <citation type="submission" date="2023-05" db="EMBL/GenBank/DDBJ databases">
        <authorList>
            <person name="Schelkunov M.I."/>
        </authorList>
    </citation>
    <scope>NUCLEOTIDE SEQUENCE</scope>
    <source>
        <strain evidence="1">Hsosn_3</strain>
        <tissue evidence="1">Leaf</tissue>
    </source>
</reference>
<sequence>MLLSKIRGPTSFESLRIVNGVLYPTFQEACNKYGLLDDDDEWHEVISECSKSGFASQIRQLFVYIIVNCQVSDLNHLWRTHWQVMADDILNNKRRSSRNLEMTMNDEEIQFYALAGEWWLWEDLSLEDIDMQVEIRSTSKTNNVVYKEVFYNVPSI</sequence>
<reference evidence="1" key="1">
    <citation type="submission" date="2023-02" db="EMBL/GenBank/DDBJ databases">
        <title>Genome of toxic invasive species Heracleum sosnowskyi carries increased number of genes despite the absence of recent whole-genome duplications.</title>
        <authorList>
            <person name="Schelkunov M."/>
            <person name="Shtratnikova V."/>
            <person name="Makarenko M."/>
            <person name="Klepikova A."/>
            <person name="Omelchenko D."/>
            <person name="Novikova G."/>
            <person name="Obukhova E."/>
            <person name="Bogdanov V."/>
            <person name="Penin A."/>
            <person name="Logacheva M."/>
        </authorList>
    </citation>
    <scope>NUCLEOTIDE SEQUENCE</scope>
    <source>
        <strain evidence="1">Hsosn_3</strain>
        <tissue evidence="1">Leaf</tissue>
    </source>
</reference>
<accession>A0AAD8IG50</accession>
<organism evidence="1 2">
    <name type="scientific">Heracleum sosnowskyi</name>
    <dbReference type="NCBI Taxonomy" id="360622"/>
    <lineage>
        <taxon>Eukaryota</taxon>
        <taxon>Viridiplantae</taxon>
        <taxon>Streptophyta</taxon>
        <taxon>Embryophyta</taxon>
        <taxon>Tracheophyta</taxon>
        <taxon>Spermatophyta</taxon>
        <taxon>Magnoliopsida</taxon>
        <taxon>eudicotyledons</taxon>
        <taxon>Gunneridae</taxon>
        <taxon>Pentapetalae</taxon>
        <taxon>asterids</taxon>
        <taxon>campanulids</taxon>
        <taxon>Apiales</taxon>
        <taxon>Apiaceae</taxon>
        <taxon>Apioideae</taxon>
        <taxon>apioid superclade</taxon>
        <taxon>Tordylieae</taxon>
        <taxon>Tordyliinae</taxon>
        <taxon>Heracleum</taxon>
    </lineage>
</organism>
<proteinExistence type="predicted"/>
<dbReference type="AlphaFoldDB" id="A0AAD8IG50"/>
<dbReference type="EMBL" id="JAUIZM010000005">
    <property type="protein sequence ID" value="KAK1385267.1"/>
    <property type="molecule type" value="Genomic_DNA"/>
</dbReference>
<dbReference type="PANTHER" id="PTHR10492:SF57">
    <property type="entry name" value="ATP-DEPENDENT DNA HELICASE"/>
    <property type="match status" value="1"/>
</dbReference>
<name>A0AAD8IG50_9APIA</name>
<protein>
    <submittedName>
        <fullName evidence="1">Uncharacterized protein</fullName>
    </submittedName>
</protein>
<keyword evidence="2" id="KW-1185">Reference proteome</keyword>
<comment type="caution">
    <text evidence="1">The sequence shown here is derived from an EMBL/GenBank/DDBJ whole genome shotgun (WGS) entry which is preliminary data.</text>
</comment>